<evidence type="ECO:0000256" key="1">
    <source>
        <dbReference type="ARBA" id="ARBA00007613"/>
    </source>
</evidence>
<dbReference type="Gene3D" id="1.20.1600.10">
    <property type="entry name" value="Outer membrane efflux proteins (OEP)"/>
    <property type="match status" value="1"/>
</dbReference>
<dbReference type="PANTHER" id="PTHR30203">
    <property type="entry name" value="OUTER MEMBRANE CATION EFFLUX PROTEIN"/>
    <property type="match status" value="1"/>
</dbReference>
<proteinExistence type="inferred from homology"/>
<sequence>MLTMMNIDIPTINLRAVAAQGRFSVGAIIRRRLATGLSAAFLLAGCTVGPNFQPDRMKVPAGFTEAVSEHPATQEEIERTNREMTQWWALFNDPLLDRLVASAIQGNYDLRIAGERILSERAMRDKAASAWYPQVDANAGGGDVRYSLNIDNWPIRPGNPQNRPEASLLTYGASASWEIDVFGRIRRSVEAQEHAVEATVEGRRALLMTLLSNLANDYMLLRVTQLQIKIATDNIRVAQDGLDLTNRLYLQGVGNTLQIAQAQAELDSQLAAREPLRTRVSQVSHAISVLVGEMPGALEAELKKPLPLPTVPGFPATMPSIVIANRPDIREAERQYAVATAQIGVAVADLYPHFAIPLTFNPNASAVYQAFQVNAMSWQFLMMASLPIVHGGKYTAAVRSAQAEAEAARLHYRQTVLNGFKEVEDAMAAWHDDVEYAEKLHRASEDSALARDRARKLYGAGLIGFLDVLTTERTTLNAQNMEALSKLERLRDAVNLYSAIGAGWRGVPLTNTTLPVSLETQNVLARALTR</sequence>
<evidence type="ECO:0008006" key="5">
    <source>
        <dbReference type="Google" id="ProtNLM"/>
    </source>
</evidence>
<dbReference type="NCBIfam" id="TIGR01845">
    <property type="entry name" value="outer_NodT"/>
    <property type="match status" value="1"/>
</dbReference>
<dbReference type="STRING" id="1120919.GCA_000429165_02208"/>
<dbReference type="AlphaFoldDB" id="A0A511X9Z7"/>
<accession>A0A511X9Z7</accession>
<dbReference type="EMBL" id="BJYF01000008">
    <property type="protein sequence ID" value="GEN59752.1"/>
    <property type="molecule type" value="Genomic_DNA"/>
</dbReference>
<dbReference type="InterPro" id="IPR003423">
    <property type="entry name" value="OMP_efflux"/>
</dbReference>
<organism evidence="3 4">
    <name type="scientific">Acetobacter nitrogenifigens DSM 23921 = NBRC 105050</name>
    <dbReference type="NCBI Taxonomy" id="1120919"/>
    <lineage>
        <taxon>Bacteria</taxon>
        <taxon>Pseudomonadati</taxon>
        <taxon>Pseudomonadota</taxon>
        <taxon>Alphaproteobacteria</taxon>
        <taxon>Acetobacterales</taxon>
        <taxon>Acetobacteraceae</taxon>
        <taxon>Acetobacter</taxon>
    </lineage>
</organism>
<dbReference type="Gene3D" id="2.20.200.10">
    <property type="entry name" value="Outer membrane efflux proteins (OEP)"/>
    <property type="match status" value="1"/>
</dbReference>
<dbReference type="SUPFAM" id="SSF56954">
    <property type="entry name" value="Outer membrane efflux proteins (OEP)"/>
    <property type="match status" value="1"/>
</dbReference>
<keyword evidence="2" id="KW-0472">Membrane</keyword>
<keyword evidence="2" id="KW-1134">Transmembrane beta strand</keyword>
<evidence type="ECO:0000256" key="2">
    <source>
        <dbReference type="RuleBase" id="RU362097"/>
    </source>
</evidence>
<comment type="caution">
    <text evidence="3">The sequence shown here is derived from an EMBL/GenBank/DDBJ whole genome shotgun (WGS) entry which is preliminary data.</text>
</comment>
<dbReference type="GO" id="GO:0015562">
    <property type="term" value="F:efflux transmembrane transporter activity"/>
    <property type="evidence" value="ECO:0007669"/>
    <property type="project" value="InterPro"/>
</dbReference>
<evidence type="ECO:0000313" key="3">
    <source>
        <dbReference type="EMBL" id="GEN59752.1"/>
    </source>
</evidence>
<dbReference type="InterPro" id="IPR010131">
    <property type="entry name" value="MdtP/NodT-like"/>
</dbReference>
<reference evidence="3 4" key="1">
    <citation type="submission" date="2019-07" db="EMBL/GenBank/DDBJ databases">
        <title>Whole genome shotgun sequence of Acetobacter nitrogenifigens NBRC 105050.</title>
        <authorList>
            <person name="Hosoyama A."/>
            <person name="Uohara A."/>
            <person name="Ohji S."/>
            <person name="Ichikawa N."/>
        </authorList>
    </citation>
    <scope>NUCLEOTIDE SEQUENCE [LARGE SCALE GENOMIC DNA]</scope>
    <source>
        <strain evidence="3 4">NBRC 105050</strain>
    </source>
</reference>
<keyword evidence="2" id="KW-0449">Lipoprotein</keyword>
<keyword evidence="4" id="KW-1185">Reference proteome</keyword>
<name>A0A511X9Z7_9PROT</name>
<gene>
    <name evidence="3" type="ORF">ANI02nite_16360</name>
</gene>
<evidence type="ECO:0000313" key="4">
    <source>
        <dbReference type="Proteomes" id="UP000321635"/>
    </source>
</evidence>
<keyword evidence="2" id="KW-0564">Palmitate</keyword>
<dbReference type="Pfam" id="PF02321">
    <property type="entry name" value="OEP"/>
    <property type="match status" value="2"/>
</dbReference>
<protein>
    <recommendedName>
        <fullName evidence="5">Secretion protein</fullName>
    </recommendedName>
</protein>
<dbReference type="Proteomes" id="UP000321635">
    <property type="component" value="Unassembled WGS sequence"/>
</dbReference>
<keyword evidence="2" id="KW-0812">Transmembrane</keyword>
<dbReference type="GO" id="GO:0005886">
    <property type="term" value="C:plasma membrane"/>
    <property type="evidence" value="ECO:0007669"/>
    <property type="project" value="UniProtKB-SubCell"/>
</dbReference>
<comment type="similarity">
    <text evidence="1 2">Belongs to the outer membrane factor (OMF) (TC 1.B.17) family.</text>
</comment>
<dbReference type="PANTHER" id="PTHR30203:SF25">
    <property type="entry name" value="OUTER MEMBRANE PROTEIN-RELATED"/>
    <property type="match status" value="1"/>
</dbReference>
<comment type="subcellular location">
    <subcellularLocation>
        <location evidence="2">Cell membrane</location>
        <topology evidence="2">Lipid-anchor</topology>
    </subcellularLocation>
</comment>